<organism evidence="7 8">
    <name type="scientific">Gonium pectorale</name>
    <name type="common">Green alga</name>
    <dbReference type="NCBI Taxonomy" id="33097"/>
    <lineage>
        <taxon>Eukaryota</taxon>
        <taxon>Viridiplantae</taxon>
        <taxon>Chlorophyta</taxon>
        <taxon>core chlorophytes</taxon>
        <taxon>Chlorophyceae</taxon>
        <taxon>CS clade</taxon>
        <taxon>Chlamydomonadales</taxon>
        <taxon>Volvocaceae</taxon>
        <taxon>Gonium</taxon>
    </lineage>
</organism>
<evidence type="ECO:0000313" key="8">
    <source>
        <dbReference type="Proteomes" id="UP000075714"/>
    </source>
</evidence>
<comment type="caution">
    <text evidence="7">The sequence shown here is derived from an EMBL/GenBank/DDBJ whole genome shotgun (WGS) entry which is preliminary data.</text>
</comment>
<accession>A0A150GJD0</accession>
<dbReference type="GO" id="GO:0016020">
    <property type="term" value="C:membrane"/>
    <property type="evidence" value="ECO:0007669"/>
    <property type="project" value="UniProtKB-SubCell"/>
</dbReference>
<dbReference type="STRING" id="33097.A0A150GJD0"/>
<dbReference type="OrthoDB" id="408954at2759"/>
<evidence type="ECO:0000256" key="1">
    <source>
        <dbReference type="ARBA" id="ARBA00004370"/>
    </source>
</evidence>
<comment type="similarity">
    <text evidence="2">Belongs to the sterol desaturase family.</text>
</comment>
<keyword evidence="8" id="KW-1185">Reference proteome</keyword>
<evidence type="ECO:0000313" key="7">
    <source>
        <dbReference type="EMBL" id="KXZ49918.1"/>
    </source>
</evidence>
<keyword evidence="3" id="KW-0812">Transmembrane</keyword>
<evidence type="ECO:0000256" key="4">
    <source>
        <dbReference type="ARBA" id="ARBA00022989"/>
    </source>
</evidence>
<dbReference type="InterPro" id="IPR006694">
    <property type="entry name" value="Fatty_acid_hydroxylase"/>
</dbReference>
<evidence type="ECO:0000259" key="6">
    <source>
        <dbReference type="Pfam" id="PF04116"/>
    </source>
</evidence>
<keyword evidence="4" id="KW-1133">Transmembrane helix</keyword>
<evidence type="ECO:0000256" key="2">
    <source>
        <dbReference type="ARBA" id="ARBA00009324"/>
    </source>
</evidence>
<dbReference type="Proteomes" id="UP000075714">
    <property type="component" value="Unassembled WGS sequence"/>
</dbReference>
<dbReference type="PANTHER" id="PTHR11863">
    <property type="entry name" value="STEROL DESATURASE"/>
    <property type="match status" value="1"/>
</dbReference>
<reference evidence="8" key="1">
    <citation type="journal article" date="2016" name="Nat. Commun.">
        <title>The Gonium pectorale genome demonstrates co-option of cell cycle regulation during the evolution of multicellularity.</title>
        <authorList>
            <person name="Hanschen E.R."/>
            <person name="Marriage T.N."/>
            <person name="Ferris P.J."/>
            <person name="Hamaji T."/>
            <person name="Toyoda A."/>
            <person name="Fujiyama A."/>
            <person name="Neme R."/>
            <person name="Noguchi H."/>
            <person name="Minakuchi Y."/>
            <person name="Suzuki M."/>
            <person name="Kawai-Toyooka H."/>
            <person name="Smith D.R."/>
            <person name="Sparks H."/>
            <person name="Anderson J."/>
            <person name="Bakaric R."/>
            <person name="Luria V."/>
            <person name="Karger A."/>
            <person name="Kirschner M.W."/>
            <person name="Durand P.M."/>
            <person name="Michod R.E."/>
            <person name="Nozaki H."/>
            <person name="Olson B.J."/>
        </authorList>
    </citation>
    <scope>NUCLEOTIDE SEQUENCE [LARGE SCALE GENOMIC DNA]</scope>
    <source>
        <strain evidence="8">NIES-2863</strain>
    </source>
</reference>
<dbReference type="GO" id="GO:0005506">
    <property type="term" value="F:iron ion binding"/>
    <property type="evidence" value="ECO:0007669"/>
    <property type="project" value="InterPro"/>
</dbReference>
<dbReference type="EMBL" id="LSYV01000020">
    <property type="protein sequence ID" value="KXZ49918.1"/>
    <property type="molecule type" value="Genomic_DNA"/>
</dbReference>
<proteinExistence type="inferred from homology"/>
<gene>
    <name evidence="7" type="ORF">GPECTOR_19g369</name>
</gene>
<dbReference type="GO" id="GO:0008610">
    <property type="term" value="P:lipid biosynthetic process"/>
    <property type="evidence" value="ECO:0007669"/>
    <property type="project" value="InterPro"/>
</dbReference>
<dbReference type="AlphaFoldDB" id="A0A150GJD0"/>
<dbReference type="Pfam" id="PF04116">
    <property type="entry name" value="FA_hydroxylase"/>
    <property type="match status" value="1"/>
</dbReference>
<comment type="subcellular location">
    <subcellularLocation>
        <location evidence="1">Membrane</location>
    </subcellularLocation>
</comment>
<keyword evidence="5" id="KW-0472">Membrane</keyword>
<feature type="domain" description="Fatty acid hydroxylase" evidence="6">
    <location>
        <begin position="116"/>
        <end position="252"/>
    </location>
</feature>
<name>A0A150GJD0_GONPE</name>
<evidence type="ECO:0000256" key="3">
    <source>
        <dbReference type="ARBA" id="ARBA00022692"/>
    </source>
</evidence>
<evidence type="ECO:0000256" key="5">
    <source>
        <dbReference type="ARBA" id="ARBA00023136"/>
    </source>
</evidence>
<dbReference type="InterPro" id="IPR050307">
    <property type="entry name" value="Sterol_Desaturase_Related"/>
</dbReference>
<dbReference type="GO" id="GO:0016491">
    <property type="term" value="F:oxidoreductase activity"/>
    <property type="evidence" value="ECO:0007669"/>
    <property type="project" value="InterPro"/>
</dbReference>
<protein>
    <recommendedName>
        <fullName evidence="6">Fatty acid hydroxylase domain-containing protein</fullName>
    </recommendedName>
</protein>
<sequence length="288" mass="33172">MTLASFAAHAARVLSERLRPGTLEFALMFYQPLAYWLVAGVFDILDHLKLPFTERYKVVRREPGRGNTITRRQVILRVLLQQFIQTLLSLAMFVFDPDQCDRCTIRTGLLHRASKFVLGMFVMDAWQYWIHRLMHTNTFLYKHLHSVHHTLMIPYAYGALYNSVLEGLILDSLGGVFTLYAAGLDCQTATYLFVFANIKTVVDHCNYRGPVNPIHGLLPNCAAYHDIHHDMRFIKMNFSQPFFTHWDWLLGTFVDPAGLHWTPEEIKMQQLEAAKGGKQQAGETKKAR</sequence>